<keyword evidence="2" id="KW-1185">Reference proteome</keyword>
<feature type="non-terminal residue" evidence="1">
    <location>
        <position position="76"/>
    </location>
</feature>
<name>A0AAD2HMR6_9AGAR</name>
<organism evidence="1 2">
    <name type="scientific">Mycena citricolor</name>
    <dbReference type="NCBI Taxonomy" id="2018698"/>
    <lineage>
        <taxon>Eukaryota</taxon>
        <taxon>Fungi</taxon>
        <taxon>Dikarya</taxon>
        <taxon>Basidiomycota</taxon>
        <taxon>Agaricomycotina</taxon>
        <taxon>Agaricomycetes</taxon>
        <taxon>Agaricomycetidae</taxon>
        <taxon>Agaricales</taxon>
        <taxon>Marasmiineae</taxon>
        <taxon>Mycenaceae</taxon>
        <taxon>Mycena</taxon>
    </lineage>
</organism>
<protein>
    <submittedName>
        <fullName evidence="1">Uncharacterized protein</fullName>
    </submittedName>
</protein>
<reference evidence="1" key="1">
    <citation type="submission" date="2023-11" db="EMBL/GenBank/DDBJ databases">
        <authorList>
            <person name="De Vega J J."/>
            <person name="De Vega J J."/>
        </authorList>
    </citation>
    <scope>NUCLEOTIDE SEQUENCE</scope>
</reference>
<sequence>YPRMNFLETALGSKFNPIVALGKARSMGFINKFNGEAEILDDLVRPISLCLSRSSAHNDRTITGRVIHTREKETGW</sequence>
<gene>
    <name evidence="1" type="ORF">MYCIT1_LOCUS26847</name>
</gene>
<evidence type="ECO:0000313" key="1">
    <source>
        <dbReference type="EMBL" id="CAK5277760.1"/>
    </source>
</evidence>
<dbReference type="AlphaFoldDB" id="A0AAD2HMR6"/>
<evidence type="ECO:0000313" key="2">
    <source>
        <dbReference type="Proteomes" id="UP001295794"/>
    </source>
</evidence>
<dbReference type="Proteomes" id="UP001295794">
    <property type="component" value="Unassembled WGS sequence"/>
</dbReference>
<accession>A0AAD2HMR6</accession>
<dbReference type="EMBL" id="CAVNYO010000419">
    <property type="protein sequence ID" value="CAK5277760.1"/>
    <property type="molecule type" value="Genomic_DNA"/>
</dbReference>
<proteinExistence type="predicted"/>
<comment type="caution">
    <text evidence="1">The sequence shown here is derived from an EMBL/GenBank/DDBJ whole genome shotgun (WGS) entry which is preliminary data.</text>
</comment>